<evidence type="ECO:0000313" key="5">
    <source>
        <dbReference type="Proteomes" id="UP000324269"/>
    </source>
</evidence>
<reference evidence="4 5" key="1">
    <citation type="submission" date="2019-08" db="EMBL/GenBank/DDBJ databases">
        <title>Bacillus genomes from the desert of Cuatro Cienegas, Coahuila.</title>
        <authorList>
            <person name="Olmedo-Alvarez G."/>
        </authorList>
    </citation>
    <scope>NUCLEOTIDE SEQUENCE [LARGE SCALE GENOMIC DNA]</scope>
    <source>
        <strain evidence="4 5">CH87b_3T</strain>
    </source>
</reference>
<dbReference type="PANTHER" id="PTHR43420">
    <property type="entry name" value="ACETYLTRANSFERASE"/>
    <property type="match status" value="1"/>
</dbReference>
<dbReference type="GO" id="GO:0016747">
    <property type="term" value="F:acyltransferase activity, transferring groups other than amino-acyl groups"/>
    <property type="evidence" value="ECO:0007669"/>
    <property type="project" value="InterPro"/>
</dbReference>
<accession>A0A5D4UM49</accession>
<organism evidence="4 5">
    <name type="scientific">Rossellomorea aquimaris</name>
    <dbReference type="NCBI Taxonomy" id="189382"/>
    <lineage>
        <taxon>Bacteria</taxon>
        <taxon>Bacillati</taxon>
        <taxon>Bacillota</taxon>
        <taxon>Bacilli</taxon>
        <taxon>Bacillales</taxon>
        <taxon>Bacillaceae</taxon>
        <taxon>Rossellomorea</taxon>
    </lineage>
</organism>
<dbReference type="Gene3D" id="3.40.630.30">
    <property type="match status" value="1"/>
</dbReference>
<dbReference type="InterPro" id="IPR016181">
    <property type="entry name" value="Acyl_CoA_acyltransferase"/>
</dbReference>
<keyword evidence="1 4" id="KW-0808">Transferase</keyword>
<dbReference type="Proteomes" id="UP000324269">
    <property type="component" value="Unassembled WGS sequence"/>
</dbReference>
<protein>
    <submittedName>
        <fullName evidence="4">GNAT family N-acetyltransferase</fullName>
    </submittedName>
</protein>
<dbReference type="EMBL" id="VTEZ01000001">
    <property type="protein sequence ID" value="TYS88220.1"/>
    <property type="molecule type" value="Genomic_DNA"/>
</dbReference>
<dbReference type="RefSeq" id="WP_148967514.1">
    <property type="nucleotide sequence ID" value="NZ_JBNIKW010000001.1"/>
</dbReference>
<feature type="domain" description="N-acetyltransferase" evidence="3">
    <location>
        <begin position="2"/>
        <end position="151"/>
    </location>
</feature>
<dbReference type="OrthoDB" id="9805924at2"/>
<name>A0A5D4UM49_9BACI</name>
<keyword evidence="2" id="KW-0012">Acyltransferase</keyword>
<dbReference type="AlphaFoldDB" id="A0A5D4UM49"/>
<comment type="caution">
    <text evidence="4">The sequence shown here is derived from an EMBL/GenBank/DDBJ whole genome shotgun (WGS) entry which is preliminary data.</text>
</comment>
<evidence type="ECO:0000313" key="4">
    <source>
        <dbReference type="EMBL" id="TYS88220.1"/>
    </source>
</evidence>
<gene>
    <name evidence="4" type="ORF">FZC85_01920</name>
</gene>
<dbReference type="PANTHER" id="PTHR43420:SF12">
    <property type="entry name" value="N-ACETYLTRANSFERASE DOMAIN-CONTAINING PROTEIN"/>
    <property type="match status" value="1"/>
</dbReference>
<proteinExistence type="predicted"/>
<dbReference type="InterPro" id="IPR000182">
    <property type="entry name" value="GNAT_dom"/>
</dbReference>
<evidence type="ECO:0000256" key="2">
    <source>
        <dbReference type="ARBA" id="ARBA00023315"/>
    </source>
</evidence>
<sequence>MVTIKELQNRTEMIQAYPVMNELRTDLSEKTYLALVEEMRKEGYRLFALYEDDEIVSLAGIGERVNFYNKHHMYIYDLITSSNHRSKGYGKQLLEYVHRLADEIGVKYVALESGLERRDAHRFYEEKLGYEKWCFSFRKKLSKIYEGPSLKLEGRTSIVDQFRIR</sequence>
<evidence type="ECO:0000259" key="3">
    <source>
        <dbReference type="PROSITE" id="PS51186"/>
    </source>
</evidence>
<dbReference type="InterPro" id="IPR050680">
    <property type="entry name" value="YpeA/RimI_acetyltransf"/>
</dbReference>
<dbReference type="Pfam" id="PF00583">
    <property type="entry name" value="Acetyltransf_1"/>
    <property type="match status" value="1"/>
</dbReference>
<dbReference type="SUPFAM" id="SSF55729">
    <property type="entry name" value="Acyl-CoA N-acyltransferases (Nat)"/>
    <property type="match status" value="1"/>
</dbReference>
<dbReference type="PROSITE" id="PS51186">
    <property type="entry name" value="GNAT"/>
    <property type="match status" value="1"/>
</dbReference>
<evidence type="ECO:0000256" key="1">
    <source>
        <dbReference type="ARBA" id="ARBA00022679"/>
    </source>
</evidence>
<dbReference type="CDD" id="cd04301">
    <property type="entry name" value="NAT_SF"/>
    <property type="match status" value="1"/>
</dbReference>